<dbReference type="InterPro" id="IPR038718">
    <property type="entry name" value="SNF2-like_sf"/>
</dbReference>
<dbReference type="PROSITE" id="PS51192">
    <property type="entry name" value="HELICASE_ATP_BIND_1"/>
    <property type="match status" value="1"/>
</dbReference>
<gene>
    <name evidence="5" type="ORF">GCM10010916_14530</name>
</gene>
<dbReference type="EMBL" id="BMGR01000004">
    <property type="protein sequence ID" value="GGF98371.1"/>
    <property type="molecule type" value="Genomic_DNA"/>
</dbReference>
<evidence type="ECO:0000259" key="4">
    <source>
        <dbReference type="PROSITE" id="PS51194"/>
    </source>
</evidence>
<dbReference type="CDD" id="cd18012">
    <property type="entry name" value="DEXQc_arch_SWI2_SNF2"/>
    <property type="match status" value="1"/>
</dbReference>
<keyword evidence="6" id="KW-1185">Reference proteome</keyword>
<comment type="caution">
    <text evidence="5">The sequence shown here is derived from an EMBL/GenBank/DDBJ whole genome shotgun (WGS) entry which is preliminary data.</text>
</comment>
<proteinExistence type="predicted"/>
<accession>A0A917CUR8</accession>
<dbReference type="AlphaFoldDB" id="A0A917CUR8"/>
<feature type="domain" description="Helicase C-terminal" evidence="4">
    <location>
        <begin position="787"/>
        <end position="947"/>
    </location>
</feature>
<dbReference type="FunFam" id="3.40.50.300:FF:000533">
    <property type="entry name" value="Helicase, Snf2 family"/>
    <property type="match status" value="1"/>
</dbReference>
<evidence type="ECO:0000313" key="5">
    <source>
        <dbReference type="EMBL" id="GGF98371.1"/>
    </source>
</evidence>
<feature type="domain" description="Death" evidence="2">
    <location>
        <begin position="361"/>
        <end position="414"/>
    </location>
</feature>
<reference evidence="5" key="1">
    <citation type="journal article" date="2014" name="Int. J. Syst. Evol. Microbiol.">
        <title>Complete genome sequence of Corynebacterium casei LMG S-19264T (=DSM 44701T), isolated from a smear-ripened cheese.</title>
        <authorList>
            <consortium name="US DOE Joint Genome Institute (JGI-PGF)"/>
            <person name="Walter F."/>
            <person name="Albersmeier A."/>
            <person name="Kalinowski J."/>
            <person name="Ruckert C."/>
        </authorList>
    </citation>
    <scope>NUCLEOTIDE SEQUENCE</scope>
    <source>
        <strain evidence="5">CGMCC 1.12987</strain>
    </source>
</reference>
<dbReference type="InterPro" id="IPR022138">
    <property type="entry name" value="DUF3670"/>
</dbReference>
<dbReference type="GO" id="GO:0005524">
    <property type="term" value="F:ATP binding"/>
    <property type="evidence" value="ECO:0007669"/>
    <property type="project" value="InterPro"/>
</dbReference>
<dbReference type="InterPro" id="IPR027417">
    <property type="entry name" value="P-loop_NTPase"/>
</dbReference>
<dbReference type="Proteomes" id="UP000644756">
    <property type="component" value="Unassembled WGS sequence"/>
</dbReference>
<dbReference type="PROSITE" id="PS51194">
    <property type="entry name" value="HELICASE_CTER"/>
    <property type="match status" value="1"/>
</dbReference>
<dbReference type="SUPFAM" id="SSF52540">
    <property type="entry name" value="P-loop containing nucleoside triphosphate hydrolases"/>
    <property type="match status" value="2"/>
</dbReference>
<keyword evidence="1" id="KW-0378">Hydrolase</keyword>
<dbReference type="InterPro" id="IPR049730">
    <property type="entry name" value="SNF2/RAD54-like_C"/>
</dbReference>
<name>A0A917CUR8_9BACL</name>
<dbReference type="GO" id="GO:0004386">
    <property type="term" value="F:helicase activity"/>
    <property type="evidence" value="ECO:0007669"/>
    <property type="project" value="UniProtKB-KW"/>
</dbReference>
<dbReference type="GO" id="GO:0007165">
    <property type="term" value="P:signal transduction"/>
    <property type="evidence" value="ECO:0007669"/>
    <property type="project" value="InterPro"/>
</dbReference>
<dbReference type="InterPro" id="IPR014001">
    <property type="entry name" value="Helicase_ATP-bd"/>
</dbReference>
<evidence type="ECO:0000259" key="2">
    <source>
        <dbReference type="PROSITE" id="PS50017"/>
    </source>
</evidence>
<reference evidence="5" key="2">
    <citation type="submission" date="2020-09" db="EMBL/GenBank/DDBJ databases">
        <authorList>
            <person name="Sun Q."/>
            <person name="Zhou Y."/>
        </authorList>
    </citation>
    <scope>NUCLEOTIDE SEQUENCE</scope>
    <source>
        <strain evidence="5">CGMCC 1.12987</strain>
    </source>
</reference>
<dbReference type="InterPro" id="IPR000330">
    <property type="entry name" value="SNF2_N"/>
</dbReference>
<dbReference type="SMART" id="SM00487">
    <property type="entry name" value="DEXDc"/>
    <property type="match status" value="1"/>
</dbReference>
<dbReference type="Pfam" id="PF12419">
    <property type="entry name" value="DUF3670"/>
    <property type="match status" value="1"/>
</dbReference>
<dbReference type="PANTHER" id="PTHR10799">
    <property type="entry name" value="SNF2/RAD54 HELICASE FAMILY"/>
    <property type="match status" value="1"/>
</dbReference>
<protein>
    <submittedName>
        <fullName evidence="5">ATP-dependent helicase</fullName>
    </submittedName>
</protein>
<keyword evidence="5" id="KW-0067">ATP-binding</keyword>
<evidence type="ECO:0000259" key="3">
    <source>
        <dbReference type="PROSITE" id="PS51192"/>
    </source>
</evidence>
<dbReference type="InterPro" id="IPR001650">
    <property type="entry name" value="Helicase_C-like"/>
</dbReference>
<evidence type="ECO:0000256" key="1">
    <source>
        <dbReference type="ARBA" id="ARBA00022801"/>
    </source>
</evidence>
<dbReference type="Gene3D" id="3.40.50.300">
    <property type="entry name" value="P-loop containing nucleotide triphosphate hydrolases"/>
    <property type="match status" value="1"/>
</dbReference>
<organism evidence="5 6">
    <name type="scientific">Paenibacillus abyssi</name>
    <dbReference type="NCBI Taxonomy" id="1340531"/>
    <lineage>
        <taxon>Bacteria</taxon>
        <taxon>Bacillati</taxon>
        <taxon>Bacillota</taxon>
        <taxon>Bacilli</taxon>
        <taxon>Bacillales</taxon>
        <taxon>Paenibacillaceae</taxon>
        <taxon>Paenibacillus</taxon>
    </lineage>
</organism>
<dbReference type="Pfam" id="PF00271">
    <property type="entry name" value="Helicase_C"/>
    <property type="match status" value="1"/>
</dbReference>
<dbReference type="Pfam" id="PF00176">
    <property type="entry name" value="SNF2-rel_dom"/>
    <property type="match status" value="1"/>
</dbReference>
<dbReference type="Gene3D" id="3.40.50.10810">
    <property type="entry name" value="Tandem AAA-ATPase domain"/>
    <property type="match status" value="1"/>
</dbReference>
<sequence>MSRTVDRLTWKLDGSWVENEGLWITEIDWSGPMQRLKNLLFAWHEGSWYGADIQEKTVGGVQGLLISPLLAADYLSQPDSVRLMKLQWTQRMLLYIQAAKMVRTSLLQGWYAPNVSGWSAAGQRWKLHGPQSLGQELMEWKSAAAAAGVNHHVPDQWVSLAANEAIHSSEEASLSWHRLIDRVGDNRSADGYRDEEDWWIGLGWKKDETPFRVLLQLIEPDEWSGWRFAVLLQSREDTGYRTALRRAEGGWEVEGAEIPDSWAPFVKERMEKEERKWLQVFPEWENPLAPGTLRMNLSEQEAWAFLEDGSVKLLEAGCSVLLPGWWEAVRSRKLRLKAKVRSSVGSSGQPMFGLDTIVQFDWKLAVGDLDLSEEEFRKLVDENKRLFRLKNEWIHLDPRDLEQLRRWMKKSGKKRGLSFRDVLEMHLRGEMPLDVMDGNEDEVSIKTEVELNEHLSRWMEQLQHISELPLVEKPESFLGELRPYQMQGVSWLAFLRRFGLGGCLADDMGLGKTIQFTAYLLHIIESQGKNASAGPSLLICPTSVIGNWKKELERFAPSLKVVIHYGPRRSKGEAFAESVRDADLVITSYALGPLDEEELSSIEWNALCLDEAQNIKNVYTKQSSAIRKIPARHRIAMTGTPMENRLTELWSIHDFMNPGYLGSLAEFRREVVQPIERTRDEAMIGQLQHWVKPFMLRRLKKDPAIRLALPDKNEAKTYISLTVEQGTLYENMVSDLLEKLDTLSPMQRRGLILATLTRLKQVCDHPSLLNKEEWAAAGQWDASRSNKVTRLLEMVEEIAAEGERCLIFTQFVGMGQMLKLQLEQQLGMRVSYLHGAVPRTERDEMIAEFQNPSERRCAFVLSLKAGGTGLNLTAANHVFHFDRWWNPAVENQATDRAFRIGQTKDVQVHKFVTLGTLEEKIDDMIARKQALNEQVVGQSENWITELSRDELASLFTLRKSWLNG</sequence>
<dbReference type="InterPro" id="IPR000488">
    <property type="entry name" value="Death_dom"/>
</dbReference>
<dbReference type="SMART" id="SM00490">
    <property type="entry name" value="HELICc"/>
    <property type="match status" value="1"/>
</dbReference>
<keyword evidence="5" id="KW-0547">Nucleotide-binding</keyword>
<dbReference type="RefSeq" id="WP_188530397.1">
    <property type="nucleotide sequence ID" value="NZ_BMGR01000004.1"/>
</dbReference>
<evidence type="ECO:0000313" key="6">
    <source>
        <dbReference type="Proteomes" id="UP000644756"/>
    </source>
</evidence>
<dbReference type="GO" id="GO:0016787">
    <property type="term" value="F:hydrolase activity"/>
    <property type="evidence" value="ECO:0007669"/>
    <property type="project" value="UniProtKB-KW"/>
</dbReference>
<dbReference type="CDD" id="cd18793">
    <property type="entry name" value="SF2_C_SNF"/>
    <property type="match status" value="1"/>
</dbReference>
<feature type="domain" description="Helicase ATP-binding" evidence="3">
    <location>
        <begin position="493"/>
        <end position="659"/>
    </location>
</feature>
<dbReference type="PROSITE" id="PS50017">
    <property type="entry name" value="DEATH_DOMAIN"/>
    <property type="match status" value="1"/>
</dbReference>
<keyword evidence="5" id="KW-0347">Helicase</keyword>